<dbReference type="Proteomes" id="UP000006671">
    <property type="component" value="Unassembled WGS sequence"/>
</dbReference>
<dbReference type="SUPFAM" id="SSF55073">
    <property type="entry name" value="Nucleotide cyclase"/>
    <property type="match status" value="1"/>
</dbReference>
<sequence length="1088" mass="121409">MKRLFRFGSINDANEGRLDVQRHMKPSSSSSSTSNLPRARSNSKVTAAIKSNSNNSDPTQLKCLFNIHIFALEDFDLMTLASSLEKVNESGGNSNLGRSSSFGNNNSGNVSIHTLGHKMFHNYSNNEPQNGNETSRSTNSGISSASQRSEDSESIAVSNALMKLLQSRYSIHWKVLQNNEEESSISSLFSRSGSNSFVIGGATEPANVISKTCSNDAIFEDYDYINTCWSRSMSPSTNPNSTNQNSPNSKKNSIIYLADFKDYEYDFVCDFKPKKEKPLTEIINMLNSNNGSGSGSGSQEDPFLPFYVKNMQSLLEDKPLVLEIRELKSSGSGRITSDKRSGFVKLNLTDFVTPPHMIYCGVGSMSRTILVPVKLSIEAPSNSPLVLTAKLRMQISSMWLTDSISTRERQTSKTVPTAPKYDTFFLIDENESYLVPDSLVNGQTTTRSNDSVSSAPISIKSARSFNGSARIDSENTPPQIVFPQLPPESPPRKNSGGNNTITISPLMVKKFSSNNNLSVMNNSNSVPYSPTKPFSENSLATSIQQEKLDMKIKQLEDSLKMQQATVREEIEHVKKDMEDLYSILEIIEAEKEGYCKMSIPEVSLNASHETKFFDIEERLKYFVYCDLQGCNQLWSIPHEDITKSVSIYFDVLRRCLKENMGMDTTPAVKHDEFHNIVSDSVVCGFETARQALKFSLLVQTKMMDADWPDSLLSLEGICTYQKNNIKLLFRGLRCRMGISARSKKFTDSTLQAIRRASMIAQYAQGGQTLAEAQVMENLAIEKQNNTLPPDTNTIESLVQRLDNCVTAKSGLKNTTLFLVIPNSLKERRFKDLKRQNSFPVLNSKATSSPTVATTPTTTSSTMEEATSPSNSNSVDASEFPTNESSLVNVLYSKLSSLKDKFRNDIQQKTKEIDMTIFKLQSLLETFRNLLADKGDKDAFQIVENQFGNQFKELSEELSELKDIQTTNLRTKMKSYETELLRMSMQLLDIRVASPLLTFRTAVLPEPEISQETTIESIESTLSQLHDTPEEPIITTSPITPRTTVVPGEKLNRHLLDLMEHNNLMKRKIQMLSGNDDSCSSPTAENISI</sequence>
<feature type="compositionally biased region" description="Polar residues" evidence="2">
    <location>
        <begin position="122"/>
        <end position="142"/>
    </location>
</feature>
<accession>D2VSI6</accession>
<feature type="compositionally biased region" description="Polar residues" evidence="2">
    <location>
        <begin position="870"/>
        <end position="879"/>
    </location>
</feature>
<dbReference type="KEGG" id="ngr:NAEGRDRAFT_51913"/>
<dbReference type="VEuPathDB" id="AmoebaDB:NAEGRDRAFT_51913"/>
<dbReference type="GeneID" id="8854574"/>
<protein>
    <submittedName>
        <fullName evidence="3">Predicted protein</fullName>
    </submittedName>
</protein>
<feature type="compositionally biased region" description="Polar residues" evidence="2">
    <location>
        <begin position="40"/>
        <end position="53"/>
    </location>
</feature>
<dbReference type="RefSeq" id="XP_002672943.1">
    <property type="nucleotide sequence ID" value="XM_002672897.1"/>
</dbReference>
<evidence type="ECO:0000313" key="4">
    <source>
        <dbReference type="Proteomes" id="UP000006671"/>
    </source>
</evidence>
<proteinExistence type="predicted"/>
<keyword evidence="4" id="KW-1185">Reference proteome</keyword>
<evidence type="ECO:0000256" key="1">
    <source>
        <dbReference type="SAM" id="Coils"/>
    </source>
</evidence>
<feature type="region of interest" description="Disordered" evidence="2">
    <location>
        <begin position="468"/>
        <end position="498"/>
    </location>
</feature>
<feature type="region of interest" description="Disordered" evidence="2">
    <location>
        <begin position="87"/>
        <end position="108"/>
    </location>
</feature>
<feature type="compositionally biased region" description="Low complexity" evidence="2">
    <location>
        <begin position="89"/>
        <end position="108"/>
    </location>
</feature>
<dbReference type="InterPro" id="IPR029787">
    <property type="entry name" value="Nucleotide_cyclase"/>
</dbReference>
<feature type="compositionally biased region" description="Low complexity" evidence="2">
    <location>
        <begin position="845"/>
        <end position="869"/>
    </location>
</feature>
<organism evidence="4">
    <name type="scientific">Naegleria gruberi</name>
    <name type="common">Amoeba</name>
    <dbReference type="NCBI Taxonomy" id="5762"/>
    <lineage>
        <taxon>Eukaryota</taxon>
        <taxon>Discoba</taxon>
        <taxon>Heterolobosea</taxon>
        <taxon>Tetramitia</taxon>
        <taxon>Eutetramitia</taxon>
        <taxon>Vahlkampfiidae</taxon>
        <taxon>Naegleria</taxon>
    </lineage>
</organism>
<dbReference type="InParanoid" id="D2VSI6"/>
<reference evidence="3 4" key="1">
    <citation type="journal article" date="2010" name="Cell">
        <title>The genome of Naegleria gruberi illuminates early eukaryotic versatility.</title>
        <authorList>
            <person name="Fritz-Laylin L.K."/>
            <person name="Prochnik S.E."/>
            <person name="Ginger M.L."/>
            <person name="Dacks J.B."/>
            <person name="Carpenter M.L."/>
            <person name="Field M.C."/>
            <person name="Kuo A."/>
            <person name="Paredez A."/>
            <person name="Chapman J."/>
            <person name="Pham J."/>
            <person name="Shu S."/>
            <person name="Neupane R."/>
            <person name="Cipriano M."/>
            <person name="Mancuso J."/>
            <person name="Tu H."/>
            <person name="Salamov A."/>
            <person name="Lindquist E."/>
            <person name="Shapiro H."/>
            <person name="Lucas S."/>
            <person name="Grigoriev I.V."/>
            <person name="Cande W.Z."/>
            <person name="Fulton C."/>
            <person name="Rokhsar D.S."/>
            <person name="Dawson S.C."/>
        </authorList>
    </citation>
    <scope>NUCLEOTIDE SEQUENCE [LARGE SCALE GENOMIC DNA]</scope>
    <source>
        <strain evidence="3 4">NEG-M</strain>
    </source>
</reference>
<feature type="coiled-coil region" evidence="1">
    <location>
        <begin position="545"/>
        <end position="590"/>
    </location>
</feature>
<evidence type="ECO:0000313" key="3">
    <source>
        <dbReference type="EMBL" id="EFC40199.1"/>
    </source>
</evidence>
<name>D2VSI6_NAEGR</name>
<evidence type="ECO:0000256" key="2">
    <source>
        <dbReference type="SAM" id="MobiDB-lite"/>
    </source>
</evidence>
<feature type="region of interest" description="Disordered" evidence="2">
    <location>
        <begin position="120"/>
        <end position="151"/>
    </location>
</feature>
<keyword evidence="1" id="KW-0175">Coiled coil</keyword>
<dbReference type="STRING" id="5762.D2VSI6"/>
<dbReference type="AlphaFoldDB" id="D2VSI6"/>
<dbReference type="EMBL" id="GG738894">
    <property type="protein sequence ID" value="EFC40199.1"/>
    <property type="molecule type" value="Genomic_DNA"/>
</dbReference>
<feature type="region of interest" description="Disordered" evidence="2">
    <location>
        <begin position="840"/>
        <end position="879"/>
    </location>
</feature>
<dbReference type="OrthoDB" id="551218at2759"/>
<feature type="region of interest" description="Disordered" evidence="2">
    <location>
        <begin position="20"/>
        <end position="53"/>
    </location>
</feature>
<gene>
    <name evidence="3" type="ORF">NAEGRDRAFT_51913</name>
</gene>
<dbReference type="Gene3D" id="3.30.70.1230">
    <property type="entry name" value="Nucleotide cyclase"/>
    <property type="match status" value="1"/>
</dbReference>